<keyword evidence="1" id="KW-0472">Membrane</keyword>
<dbReference type="Gramene" id="TuG1812S0002405900.01.T01">
    <property type="protein sequence ID" value="TuG1812S0002405900.01.T01"/>
    <property type="gene ID" value="TuG1812S0002405900.01"/>
</dbReference>
<dbReference type="Proteomes" id="UP000015106">
    <property type="component" value="Chromosome 4"/>
</dbReference>
<keyword evidence="1" id="KW-0812">Transmembrane</keyword>
<dbReference type="EnsemblPlants" id="TuG1812G0400000899.01.T01">
    <property type="protein sequence ID" value="TuG1812G0400000899.01.T01"/>
    <property type="gene ID" value="TuG1812G0400000899.01"/>
</dbReference>
<sequence>MNFEFYKNHCYLATIIYLQSSGGGVITVPAALRLGRRGPPTVLLHAPSRALKVYHKSISNLVLQSRIKRDTKEMKMQSLCFLGLLLMFMSASLALLHTTRCIKLDRIKRLFAPPLFLCIHVSFLQQ</sequence>
<keyword evidence="4" id="KW-1185">Reference proteome</keyword>
<protein>
    <submittedName>
        <fullName evidence="3">Uncharacterized protein</fullName>
    </submittedName>
</protein>
<name>A0A8R7RDF9_TRIUA</name>
<reference evidence="4" key="1">
    <citation type="journal article" date="2013" name="Nature">
        <title>Draft genome of the wheat A-genome progenitor Triticum urartu.</title>
        <authorList>
            <person name="Ling H.Q."/>
            <person name="Zhao S."/>
            <person name="Liu D."/>
            <person name="Wang J."/>
            <person name="Sun H."/>
            <person name="Zhang C."/>
            <person name="Fan H."/>
            <person name="Li D."/>
            <person name="Dong L."/>
            <person name="Tao Y."/>
            <person name="Gao C."/>
            <person name="Wu H."/>
            <person name="Li Y."/>
            <person name="Cui Y."/>
            <person name="Guo X."/>
            <person name="Zheng S."/>
            <person name="Wang B."/>
            <person name="Yu K."/>
            <person name="Liang Q."/>
            <person name="Yang W."/>
            <person name="Lou X."/>
            <person name="Chen J."/>
            <person name="Feng M."/>
            <person name="Jian J."/>
            <person name="Zhang X."/>
            <person name="Luo G."/>
            <person name="Jiang Y."/>
            <person name="Liu J."/>
            <person name="Wang Z."/>
            <person name="Sha Y."/>
            <person name="Zhang B."/>
            <person name="Wu H."/>
            <person name="Tang D."/>
            <person name="Shen Q."/>
            <person name="Xue P."/>
            <person name="Zou S."/>
            <person name="Wang X."/>
            <person name="Liu X."/>
            <person name="Wang F."/>
            <person name="Yang Y."/>
            <person name="An X."/>
            <person name="Dong Z."/>
            <person name="Zhang K."/>
            <person name="Zhang X."/>
            <person name="Luo M.C."/>
            <person name="Dvorak J."/>
            <person name="Tong Y."/>
            <person name="Wang J."/>
            <person name="Yang H."/>
            <person name="Li Z."/>
            <person name="Wang D."/>
            <person name="Zhang A."/>
            <person name="Wang J."/>
        </authorList>
    </citation>
    <scope>NUCLEOTIDE SEQUENCE</scope>
    <source>
        <strain evidence="4">cv. G1812</strain>
    </source>
</reference>
<keyword evidence="1" id="KW-1133">Transmembrane helix</keyword>
<organism evidence="3 4">
    <name type="scientific">Triticum urartu</name>
    <name type="common">Red wild einkorn</name>
    <name type="synonym">Crithodium urartu</name>
    <dbReference type="NCBI Taxonomy" id="4572"/>
    <lineage>
        <taxon>Eukaryota</taxon>
        <taxon>Viridiplantae</taxon>
        <taxon>Streptophyta</taxon>
        <taxon>Embryophyta</taxon>
        <taxon>Tracheophyta</taxon>
        <taxon>Spermatophyta</taxon>
        <taxon>Magnoliopsida</taxon>
        <taxon>Liliopsida</taxon>
        <taxon>Poales</taxon>
        <taxon>Poaceae</taxon>
        <taxon>BOP clade</taxon>
        <taxon>Pooideae</taxon>
        <taxon>Triticodae</taxon>
        <taxon>Triticeae</taxon>
        <taxon>Triticinae</taxon>
        <taxon>Triticum</taxon>
    </lineage>
</organism>
<evidence type="ECO:0000313" key="2">
    <source>
        <dbReference type="EnsemblPlants" id="TuG1812G0400000899.01.T01"/>
    </source>
</evidence>
<reference evidence="3" key="3">
    <citation type="submission" date="2022-06" db="UniProtKB">
        <authorList>
            <consortium name="EnsemblPlants"/>
        </authorList>
    </citation>
    <scope>IDENTIFICATION</scope>
</reference>
<evidence type="ECO:0000313" key="3">
    <source>
        <dbReference type="EnsemblPlants" id="TuG1812S0002405900.01.T01"/>
    </source>
</evidence>
<dbReference type="AlphaFoldDB" id="A0A8R7RDF9"/>
<feature type="transmembrane region" description="Helical" evidence="1">
    <location>
        <begin position="76"/>
        <end position="96"/>
    </location>
</feature>
<evidence type="ECO:0000313" key="4">
    <source>
        <dbReference type="Proteomes" id="UP000015106"/>
    </source>
</evidence>
<accession>A0A8R7RDF9</accession>
<dbReference type="EnsemblPlants" id="TuG1812S0002405900.01.T01">
    <property type="protein sequence ID" value="TuG1812S0002405900.01.T01"/>
    <property type="gene ID" value="TuG1812S0002405900.01"/>
</dbReference>
<dbReference type="Gramene" id="TuG1812G0400000899.01.T01">
    <property type="protein sequence ID" value="TuG1812G0400000899.01.T01"/>
    <property type="gene ID" value="TuG1812G0400000899.01"/>
</dbReference>
<reference evidence="2" key="2">
    <citation type="submission" date="2018-03" db="EMBL/GenBank/DDBJ databases">
        <title>The Triticum urartu genome reveals the dynamic nature of wheat genome evolution.</title>
        <authorList>
            <person name="Ling H."/>
            <person name="Ma B."/>
            <person name="Shi X."/>
            <person name="Liu H."/>
            <person name="Dong L."/>
            <person name="Sun H."/>
            <person name="Cao Y."/>
            <person name="Gao Q."/>
            <person name="Zheng S."/>
            <person name="Li Y."/>
            <person name="Yu Y."/>
            <person name="Du H."/>
            <person name="Qi M."/>
            <person name="Li Y."/>
            <person name="Yu H."/>
            <person name="Cui Y."/>
            <person name="Wang N."/>
            <person name="Chen C."/>
            <person name="Wu H."/>
            <person name="Zhao Y."/>
            <person name="Zhang J."/>
            <person name="Li Y."/>
            <person name="Zhou W."/>
            <person name="Zhang B."/>
            <person name="Hu W."/>
            <person name="Eijk M."/>
            <person name="Tang J."/>
            <person name="Witsenboer H."/>
            <person name="Zhao S."/>
            <person name="Li Z."/>
            <person name="Zhang A."/>
            <person name="Wang D."/>
            <person name="Liang C."/>
        </authorList>
    </citation>
    <scope>NUCLEOTIDE SEQUENCE [LARGE SCALE GENOMIC DNA]</scope>
    <source>
        <strain evidence="2">cv. G1812</strain>
    </source>
</reference>
<proteinExistence type="predicted"/>
<evidence type="ECO:0000256" key="1">
    <source>
        <dbReference type="SAM" id="Phobius"/>
    </source>
</evidence>